<dbReference type="PANTHER" id="PTHR31299:SF0">
    <property type="entry name" value="ESTERASE, PUTATIVE (AFU_ORTHOLOGUE AFUA_1G05850)-RELATED"/>
    <property type="match status" value="1"/>
</dbReference>
<gene>
    <name evidence="1" type="ORF">QQ008_12910</name>
</gene>
<dbReference type="RefSeq" id="WP_346752304.1">
    <property type="nucleotide sequence ID" value="NZ_JAUJEA010000004.1"/>
</dbReference>
<dbReference type="InterPro" id="IPR007815">
    <property type="entry name" value="Emycin_Estase"/>
</dbReference>
<sequence length="415" mass="48026">MMKQLHLLVTISIFFYCMDHDTRAQDLKTTWIKENAVKVQSISPEDPDFSDLQALKEILKDTRIVLLGEQTHGGGTTYSAKVRLIKFLHQEMGFEVIAFESGMYDCAKIWQQMQLGNPMEQEVLNSMFYMYATSTEVKPLFPYVDAHMKNSNPLVFTGMDSQHTGEKSKASLADDLKEFLEKHDSKNTTGESWEVFRRKVEDIIAMNREVVDNDKVAFYQILETLKNETANIRNETQSFPDNSGFWLQILESIESQAKRYWGDIQDMDRDRQMADNMSWLLNNPFKDKKVIIWAHNFHIARGLGFILPMGHFLKEEFKDDMYALGFTGYDGSFINFITGNESQISKPSGDSIEQAIKNTGWQYAMVDFINITKKDAWLKQPQKGRLLNFQEQTAIFPNIFDGMFYIQTTTPTVRE</sequence>
<dbReference type="EMBL" id="JAUJEA010000004">
    <property type="protein sequence ID" value="MDN5202278.1"/>
    <property type="molecule type" value="Genomic_DNA"/>
</dbReference>
<dbReference type="InterPro" id="IPR052036">
    <property type="entry name" value="Hydrolase/PRTase-associated"/>
</dbReference>
<proteinExistence type="predicted"/>
<name>A0ABT8KRM2_9BACT</name>
<dbReference type="Pfam" id="PF05139">
    <property type="entry name" value="Erythro_esteras"/>
    <property type="match status" value="1"/>
</dbReference>
<dbReference type="Proteomes" id="UP001172082">
    <property type="component" value="Unassembled WGS sequence"/>
</dbReference>
<dbReference type="Gene3D" id="3.40.1660.10">
    <property type="entry name" value="EreA-like (biosynthetic domain)"/>
    <property type="match status" value="2"/>
</dbReference>
<dbReference type="PANTHER" id="PTHR31299">
    <property type="entry name" value="ESTERASE, PUTATIVE (AFU_ORTHOLOGUE AFUA_1G05850)-RELATED"/>
    <property type="match status" value="1"/>
</dbReference>
<organism evidence="1 2">
    <name type="scientific">Splendidivirga corallicola</name>
    <dbReference type="NCBI Taxonomy" id="3051826"/>
    <lineage>
        <taxon>Bacteria</taxon>
        <taxon>Pseudomonadati</taxon>
        <taxon>Bacteroidota</taxon>
        <taxon>Cytophagia</taxon>
        <taxon>Cytophagales</taxon>
        <taxon>Splendidivirgaceae</taxon>
        <taxon>Splendidivirga</taxon>
    </lineage>
</organism>
<protein>
    <submittedName>
        <fullName evidence="1">Erythromycin esterase family protein</fullName>
    </submittedName>
</protein>
<accession>A0ABT8KRM2</accession>
<reference evidence="1" key="1">
    <citation type="submission" date="2023-06" db="EMBL/GenBank/DDBJ databases">
        <title>Genomic of Parafulvivirga corallium.</title>
        <authorList>
            <person name="Wang G."/>
        </authorList>
    </citation>
    <scope>NUCLEOTIDE SEQUENCE</scope>
    <source>
        <strain evidence="1">BMA10</strain>
    </source>
</reference>
<dbReference type="CDD" id="cd14728">
    <property type="entry name" value="Ere-like"/>
    <property type="match status" value="1"/>
</dbReference>
<evidence type="ECO:0000313" key="2">
    <source>
        <dbReference type="Proteomes" id="UP001172082"/>
    </source>
</evidence>
<dbReference type="SUPFAM" id="SSF159501">
    <property type="entry name" value="EreA/ChaN-like"/>
    <property type="match status" value="1"/>
</dbReference>
<evidence type="ECO:0000313" key="1">
    <source>
        <dbReference type="EMBL" id="MDN5202278.1"/>
    </source>
</evidence>
<keyword evidence="2" id="KW-1185">Reference proteome</keyword>
<comment type="caution">
    <text evidence="1">The sequence shown here is derived from an EMBL/GenBank/DDBJ whole genome shotgun (WGS) entry which is preliminary data.</text>
</comment>